<dbReference type="FunFam" id="3.40.50.980:FF:000001">
    <property type="entry name" value="Non-ribosomal peptide synthetase"/>
    <property type="match status" value="2"/>
</dbReference>
<dbReference type="FunFam" id="1.10.1200.10:FF:000005">
    <property type="entry name" value="Nonribosomal peptide synthetase 1"/>
    <property type="match status" value="2"/>
</dbReference>
<dbReference type="InterPro" id="IPR009081">
    <property type="entry name" value="PP-bd_ACP"/>
</dbReference>
<dbReference type="Pfam" id="PF00668">
    <property type="entry name" value="Condensation"/>
    <property type="match status" value="3"/>
</dbReference>
<dbReference type="CDD" id="cd19534">
    <property type="entry name" value="E_NRPS"/>
    <property type="match status" value="1"/>
</dbReference>
<dbReference type="InterPro" id="IPR010060">
    <property type="entry name" value="NRPS_synth"/>
</dbReference>
<dbReference type="Pfam" id="PF00501">
    <property type="entry name" value="AMP-binding"/>
    <property type="match status" value="2"/>
</dbReference>
<keyword evidence="6" id="KW-0677">Repeat</keyword>
<dbReference type="SUPFAM" id="SSF52777">
    <property type="entry name" value="CoA-dependent acyltransferases"/>
    <property type="match status" value="6"/>
</dbReference>
<dbReference type="PANTHER" id="PTHR45527:SF14">
    <property type="entry name" value="PLIPASTATIN SYNTHASE SUBUNIT B"/>
    <property type="match status" value="1"/>
</dbReference>
<keyword evidence="3" id="KW-0596">Phosphopantetheine</keyword>
<dbReference type="Pfam" id="PF00550">
    <property type="entry name" value="PP-binding"/>
    <property type="match status" value="2"/>
</dbReference>
<dbReference type="InterPro" id="IPR045851">
    <property type="entry name" value="AMP-bd_C_sf"/>
</dbReference>
<dbReference type="InterPro" id="IPR023213">
    <property type="entry name" value="CAT-like_dom_sf"/>
</dbReference>
<dbReference type="NCBIfam" id="TIGR01720">
    <property type="entry name" value="NRPS-para261"/>
    <property type="match status" value="1"/>
</dbReference>
<dbReference type="GO" id="GO:0031177">
    <property type="term" value="F:phosphopantetheine binding"/>
    <property type="evidence" value="ECO:0007669"/>
    <property type="project" value="InterPro"/>
</dbReference>
<reference evidence="10" key="1">
    <citation type="submission" date="2016-10" db="EMBL/GenBank/DDBJ databases">
        <title>Comparative genomics uncovers the prolific and rare metabolic potential of the cyanobacterial genus Moorea.</title>
        <authorList>
            <person name="Leao T."/>
            <person name="Castelao G."/>
            <person name="Korobeynikov A."/>
            <person name="Monroe E.A."/>
            <person name="Podell S."/>
            <person name="Glukhov E."/>
            <person name="Allen E."/>
            <person name="Gerwick W.H."/>
            <person name="Gerwick L."/>
        </authorList>
    </citation>
    <scope>NUCLEOTIDE SEQUENCE [LARGE SCALE GENOMIC DNA]</scope>
    <source>
        <strain evidence="10">PAL-8-15-08-1</strain>
    </source>
</reference>
<dbReference type="Gene3D" id="1.10.10.1830">
    <property type="entry name" value="Non-ribosomal peptide synthase, adenylation domain"/>
    <property type="match status" value="1"/>
</dbReference>
<evidence type="ECO:0000256" key="6">
    <source>
        <dbReference type="ARBA" id="ARBA00022737"/>
    </source>
</evidence>
<dbReference type="RefSeq" id="WP_070395079.1">
    <property type="nucleotide sequence ID" value="NZ_CP017599.1"/>
</dbReference>
<dbReference type="Gene3D" id="1.10.1200.10">
    <property type="entry name" value="ACP-like"/>
    <property type="match status" value="2"/>
</dbReference>
<dbReference type="SUPFAM" id="SSF51735">
    <property type="entry name" value="NAD(P)-binding Rossmann-fold domains"/>
    <property type="match status" value="1"/>
</dbReference>
<dbReference type="InterPro" id="IPR020806">
    <property type="entry name" value="PKS_PP-bd"/>
</dbReference>
<dbReference type="CDD" id="cd12117">
    <property type="entry name" value="A_NRPS_Srf_like"/>
    <property type="match status" value="1"/>
</dbReference>
<evidence type="ECO:0000256" key="3">
    <source>
        <dbReference type="ARBA" id="ARBA00022450"/>
    </source>
</evidence>
<dbReference type="SUPFAM" id="SSF56801">
    <property type="entry name" value="Acetyl-CoA synthetase-like"/>
    <property type="match status" value="2"/>
</dbReference>
<dbReference type="NCBIfam" id="NF003417">
    <property type="entry name" value="PRK04813.1"/>
    <property type="match status" value="2"/>
</dbReference>
<dbReference type="Gene3D" id="3.30.559.10">
    <property type="entry name" value="Chloramphenicol acetyltransferase-like domain"/>
    <property type="match status" value="3"/>
</dbReference>
<dbReference type="PROSITE" id="PS50075">
    <property type="entry name" value="CARRIER"/>
    <property type="match status" value="2"/>
</dbReference>
<dbReference type="EMBL" id="CP017599">
    <property type="protein sequence ID" value="AOX02677.1"/>
    <property type="molecule type" value="Genomic_DNA"/>
</dbReference>
<dbReference type="InterPro" id="IPR001242">
    <property type="entry name" value="Condensation_dom"/>
</dbReference>
<dbReference type="GO" id="GO:0044550">
    <property type="term" value="P:secondary metabolite biosynthetic process"/>
    <property type="evidence" value="ECO:0007669"/>
    <property type="project" value="UniProtKB-ARBA"/>
</dbReference>
<dbReference type="GO" id="GO:0005829">
    <property type="term" value="C:cytosol"/>
    <property type="evidence" value="ECO:0007669"/>
    <property type="project" value="TreeGrafter"/>
</dbReference>
<evidence type="ECO:0000256" key="5">
    <source>
        <dbReference type="ARBA" id="ARBA00022598"/>
    </source>
</evidence>
<dbReference type="Pfam" id="PF07993">
    <property type="entry name" value="NAD_binding_4"/>
    <property type="match status" value="1"/>
</dbReference>
<keyword evidence="7" id="KW-0045">Antibiotic biosynthesis</keyword>
<dbReference type="GO" id="GO:0043041">
    <property type="term" value="P:amino acid activation for nonribosomal peptide biosynthetic process"/>
    <property type="evidence" value="ECO:0007669"/>
    <property type="project" value="TreeGrafter"/>
</dbReference>
<dbReference type="Gene3D" id="3.40.50.980">
    <property type="match status" value="4"/>
</dbReference>
<dbReference type="PROSITE" id="PS00455">
    <property type="entry name" value="AMP_BINDING"/>
    <property type="match status" value="2"/>
</dbReference>
<proteinExistence type="inferred from homology"/>
<gene>
    <name evidence="9" type="ORF">BJP34_27440</name>
</gene>
<keyword evidence="5" id="KW-0436">Ligase</keyword>
<dbReference type="InterPro" id="IPR036291">
    <property type="entry name" value="NAD(P)-bd_dom_sf"/>
</dbReference>
<dbReference type="InterPro" id="IPR006162">
    <property type="entry name" value="Ppantetheine_attach_site"/>
</dbReference>
<protein>
    <recommendedName>
        <fullName evidence="8">Carrier domain-containing protein</fullName>
    </recommendedName>
</protein>
<evidence type="ECO:0000256" key="7">
    <source>
        <dbReference type="ARBA" id="ARBA00023194"/>
    </source>
</evidence>
<dbReference type="SUPFAM" id="SSF47336">
    <property type="entry name" value="ACP-like"/>
    <property type="match status" value="2"/>
</dbReference>
<accession>A0A1D8TYE7</accession>
<dbReference type="Gene3D" id="3.30.559.30">
    <property type="entry name" value="Nonribosomal peptide synthetase, condensation domain"/>
    <property type="match status" value="3"/>
</dbReference>
<evidence type="ECO:0000256" key="2">
    <source>
        <dbReference type="ARBA" id="ARBA00006432"/>
    </source>
</evidence>
<dbReference type="Gene3D" id="3.30.300.30">
    <property type="match status" value="2"/>
</dbReference>
<dbReference type="GO" id="GO:0016874">
    <property type="term" value="F:ligase activity"/>
    <property type="evidence" value="ECO:0007669"/>
    <property type="project" value="UniProtKB-KW"/>
</dbReference>
<dbReference type="OrthoDB" id="9778383at2"/>
<dbReference type="InterPro" id="IPR036736">
    <property type="entry name" value="ACP-like_sf"/>
</dbReference>
<organism evidence="9 10">
    <name type="scientific">Moorena producens PAL-8-15-08-1</name>
    <dbReference type="NCBI Taxonomy" id="1458985"/>
    <lineage>
        <taxon>Bacteria</taxon>
        <taxon>Bacillati</taxon>
        <taxon>Cyanobacteriota</taxon>
        <taxon>Cyanophyceae</taxon>
        <taxon>Coleofasciculales</taxon>
        <taxon>Coleofasciculaceae</taxon>
        <taxon>Moorena</taxon>
    </lineage>
</organism>
<feature type="domain" description="Carrier" evidence="8">
    <location>
        <begin position="1032"/>
        <end position="1106"/>
    </location>
</feature>
<dbReference type="PROSITE" id="PS00012">
    <property type="entry name" value="PHOSPHOPANTETHEINE"/>
    <property type="match status" value="1"/>
</dbReference>
<dbReference type="Gene3D" id="2.30.38.10">
    <property type="entry name" value="Luciferase, Domain 3"/>
    <property type="match status" value="2"/>
</dbReference>
<dbReference type="FunFam" id="3.30.300.30:FF:000010">
    <property type="entry name" value="Enterobactin synthetase component F"/>
    <property type="match status" value="2"/>
</dbReference>
<keyword evidence="4" id="KW-0597">Phosphoprotein</keyword>
<dbReference type="KEGG" id="mpro:BJP34_27440"/>
<sequence>MNLLEFLQDLVIKGWKLWNEGNRLRYCAPNEESTALVLAQLKQHKAEILELLRDRPDILNVSQLSYGQKALLFLWQLAPQSHAYNRSFPARIYSVVDMTAMEKALRVLRERHPILRTTFPKLGSEPIQQVHDNQELDFLLFDASSWSEDELKAKVVEAHQFPFDLERGPVMRVRWFTRSNFEHILLLTIHHIACDGWSIDLLIQELEKLYQAQKAGVEPSLPQMKHSYQDYVRWQRDILEGTQGERLWNYWQQQLSGELPVLNLPTDRLRRPIQTYNGASHHFNLSDKLTKQLKELAQNLGATFYTILLAAFQVLLYRYTGQEDILVGSPTSGRTQPEFAGIMGYFVDPVVMRANLSNNLSFKEFLSEVRQTVLEALTHQDYPFALLVEKLQPHRDPSRSPIFQASFLLQQLQKSQNIQNFIVNEIENDIDWAGLKLRPFEIPQQEGLFDLDLEIMEGSSSVKGTFKYNTDLFDGSTIARMAAHFQNLLSAIVKNPQLRVGELPLLSAEERHQLLVEWNDTTREYPTDKCIHQLFEEQVEKTPDAIAVVFEQEQLTYQQLNQRANQLVHYLQSLGVGPEVLVGICVERSVQMVVGLLAILKAGGAYVPVDPNYPPERLSYMLADAGVEVLLTQTNLVADLPPGSTMVCLDQPDLVAGLSTSVLALPRVRGDNLAYVMYTSGSTGRPKGVSVTHRNVVRLVKQTNFIEFSTDDVFLQLAPISFDAATLEIWGPLLNGGKLVILPPHQPSLLELGQALQRHQITTLWLTAGLFHLMVDEHLADLQGLKWLMAGGDVLSVSHIYKAVQGLPNCQVINGYGPTENTTFTCCYPVEGVQPTDRSIPIGYPIANTRVYILDNHQNPVPIGVSGELYTGGDGVARGYHNNAALSEGKFIPNPFGQGQLYKTGDLVRYLCDGKIEYLGRMDNQVKIRGFRIELGEIEAILSTHPQIQQTVVIATEDIPGNKRLVAYSVSEEESLSTKQLREFLKEKLPDYMVPSAFVTLETLPLTPNGKVDRFALPAPDGEITRVEEYVAPRTEIEEILTNLWQELLGKDKVSIHDNFFEIGGDSILSILVVSRAKNAGIQITPQQLFLHQTIAELARVATTGVSINAQQGLVTGVAPLTPIQKSFFAQNKQEPHHYNQSVLLEIPNHLDPEFIKIAIGKLLEHHDALRLRFPDGASEYQQNNLSLDHNVPFDLVDLSSTPEEEQAVILSKIATDYQRSLNLEDGPIMQVVRFNLGQDRSARLLIIIHHLAVDGVSWRIVLSDLATIYQQLTEQQPIQLSPKTTAFIDWADKLNNYAQSEILLKELDYWLNQPWSKITPLPNDYRHPNSENTIGSAGYVSRELSVEETTALLGSVNQAYNTQINDILLSGLVLSLAQWSGNSTIVIDLEGHGREELFADVDLSRTVGWFTTVFPVLLQLTSLNQPAEVIKSIKEQLRAIPNRGIGYGLLRYLCQDTTVNQQLQTIPTAEISFNYLGQFDQVQSQTGWKFASLSTGLNQSEKQHRDHLLDVSGLVLEGKLTINWIYSSNVHSRGTVEKLANSYHKTLRSILEHCQLEEAFGYTPSDFPLAQLNQVELDELLAVIKTKNIAEIYPLSPMQQGMLFHSLYAPDSGVYFEQMTFKLKGNLKVAALRESWQLVVDRYSTLRTFFVWENRSTPLQVVLKQVELPWSNLDWRDLSATEQQQQLSQMLSTQRESGFQLNLAPLMSCTLIQLSDETYQLLWSYHHLLIDGWCLSIIFKEVFSFYEAKLTGKTGNLPTPRPYRDYIAWLSEQDQETASKFWRETLVGFSAPTPLVVDKHPYQNPQPNSDYQELELRLSDQVSGQLESVARQHYVTLSTLVQGAWALLLSRYSGDEDVVFGVTVSGRSASLDGLETMVGLFINTLPLRLQVSPGDKLIDWWQQIQQLMSQLQTYCYTPLVEIQGMSEVPGGIPLFESILVFENYPVDSSLLNNKSWLELEEIKSFEKTNYPLTVIAVPGEQLSIKIIYDPVRFDEDTIRRMLGHLQTIFSAIVENPQQVVSELPLLSERERHQLLVEWNDTASAYPTDKCIHQLVEEQVEKTPDAIAVVFDQEQLTYRQLNQRANQLAHHLLSLGVGPEVLVGICVERSIQMVVGLLGILKAGGAYVPLDPNYPPERLSYMLADSGVEVLLTQQSLLESLPSHTAQVVCLDSDWEAIEQHSGENLDVGVTSDNLAYVIYTSGSTGQPKGVAIEHHSPVALCHWSKQTFTTSEMSGVLAATSICFDLSVFELFVTLSNGGRVILAQNALDITNLDTASEITLINTVPSAIAELLRVEGIPPQVQTVNLAGEPIQNQIVQQLYQHQTIEFVYNLYGPSEDTTYSTQAKLVQGATEAPSIGRPIANTQVYILDSHLQPVPIGVPGLLYIGGDGLARGYLNRPELTKQKFITNPFSSSFSQRLYKTGDLARYRSDGNIEFLGRIDNQVKIRGFRIELGEIEAVLSTHPQIQQTVVIATEDIPGNKRLVAYSVSEEESLSTKQLREFLKEKLPDYMVPSAFVTLDTLPLTPNGKVDRFALPAPDAAFSQSSDFLAPKTESQILIASLFAEILSLHPESISLDDSFFELGGHSLLATQLMFRIREAFEVNLSLRALFDYPSVSDLASAIDQALVTGDYQSQTWDLEAEAALDPDIQPSTAIAPIVSPIERIFLTGATGFLGIYLLSELLTTTTATVYCLVRADNRDAGKERLLNKLEATGLSSENFTSRIIPIIGDLGTSRFGLSATEYNNLCQDIDVVYHVGAKVHHLWSYALLKDANVLGTQDVLRLASLGKLKPVHYVSTLFSISQTEQPILESATANHYDLPKLGYVQTKWVGEQLVWEAAKRGLPITIYRPSRISGHSQTGVSSFDDLLSRLVKGCIQLKRCPSWSGLAENLVPVDYVSRAIVCLSQQNRLFGKAFHLINPKSVPFREIFHWVRSLGYSLEEIDYTHWRSKLIEDMENPLYPYLPNFPESPSSTTNIESSTTNLIEYDCRNVVDGLRGSGIKLPEVNQDLFKTYLCYFRESGFLED</sequence>
<evidence type="ECO:0000259" key="8">
    <source>
        <dbReference type="PROSITE" id="PS50075"/>
    </source>
</evidence>
<feature type="domain" description="Carrier" evidence="8">
    <location>
        <begin position="2551"/>
        <end position="2628"/>
    </location>
</feature>
<dbReference type="FunFam" id="3.30.559.10:FF:000012">
    <property type="entry name" value="Non-ribosomal peptide synthetase"/>
    <property type="match status" value="1"/>
</dbReference>
<dbReference type="InterPro" id="IPR013120">
    <property type="entry name" value="FAR_NAD-bd"/>
</dbReference>
<dbReference type="InterPro" id="IPR025110">
    <property type="entry name" value="AMP-bd_C"/>
</dbReference>
<dbReference type="SMART" id="SM00823">
    <property type="entry name" value="PKS_PP"/>
    <property type="match status" value="2"/>
</dbReference>
<evidence type="ECO:0000313" key="10">
    <source>
        <dbReference type="Proteomes" id="UP000177870"/>
    </source>
</evidence>
<evidence type="ECO:0000256" key="4">
    <source>
        <dbReference type="ARBA" id="ARBA00022553"/>
    </source>
</evidence>
<dbReference type="FunFam" id="2.30.38.10:FF:000001">
    <property type="entry name" value="Non-ribosomal peptide synthetase PvdI"/>
    <property type="match status" value="1"/>
</dbReference>
<dbReference type="CDD" id="cd19531">
    <property type="entry name" value="LCL_NRPS-like"/>
    <property type="match status" value="1"/>
</dbReference>
<dbReference type="Gene3D" id="3.40.50.720">
    <property type="entry name" value="NAD(P)-binding Rossmann-like Domain"/>
    <property type="match status" value="1"/>
</dbReference>
<comment type="similarity">
    <text evidence="2">Belongs to the ATP-dependent AMP-binding enzyme family.</text>
</comment>
<name>A0A1D8TYE7_9CYAN</name>
<dbReference type="FunFam" id="3.40.50.12780:FF:000012">
    <property type="entry name" value="Non-ribosomal peptide synthetase"/>
    <property type="match status" value="2"/>
</dbReference>
<comment type="cofactor">
    <cofactor evidence="1">
        <name>pantetheine 4'-phosphate</name>
        <dbReference type="ChEBI" id="CHEBI:47942"/>
    </cofactor>
</comment>
<dbReference type="CDD" id="cd05235">
    <property type="entry name" value="SDR_e1"/>
    <property type="match status" value="1"/>
</dbReference>
<dbReference type="InterPro" id="IPR000873">
    <property type="entry name" value="AMP-dep_synth/lig_dom"/>
</dbReference>
<dbReference type="Pfam" id="PF18563">
    <property type="entry name" value="TubC_N"/>
    <property type="match status" value="1"/>
</dbReference>
<dbReference type="CDD" id="cd19543">
    <property type="entry name" value="DCL_NRPS"/>
    <property type="match status" value="1"/>
</dbReference>
<dbReference type="InterPro" id="IPR041464">
    <property type="entry name" value="TubC_N"/>
</dbReference>
<dbReference type="Pfam" id="PF13193">
    <property type="entry name" value="AMP-binding_C"/>
    <property type="match status" value="2"/>
</dbReference>
<evidence type="ECO:0000313" key="9">
    <source>
        <dbReference type="EMBL" id="AOX02677.1"/>
    </source>
</evidence>
<dbReference type="NCBIfam" id="TIGR01733">
    <property type="entry name" value="AA-adenyl-dom"/>
    <property type="match status" value="2"/>
</dbReference>
<evidence type="ECO:0000256" key="1">
    <source>
        <dbReference type="ARBA" id="ARBA00001957"/>
    </source>
</evidence>
<dbReference type="GO" id="GO:0017000">
    <property type="term" value="P:antibiotic biosynthetic process"/>
    <property type="evidence" value="ECO:0007669"/>
    <property type="project" value="UniProtKB-KW"/>
</dbReference>
<dbReference type="NCBIfam" id="TIGR01746">
    <property type="entry name" value="Thioester-redct"/>
    <property type="match status" value="1"/>
</dbReference>
<dbReference type="GO" id="GO:0008610">
    <property type="term" value="P:lipid biosynthetic process"/>
    <property type="evidence" value="ECO:0007669"/>
    <property type="project" value="UniProtKB-ARBA"/>
</dbReference>
<dbReference type="PANTHER" id="PTHR45527">
    <property type="entry name" value="NONRIBOSOMAL PEPTIDE SYNTHETASE"/>
    <property type="match status" value="1"/>
</dbReference>
<dbReference type="InterPro" id="IPR010080">
    <property type="entry name" value="Thioester_reductase-like_dom"/>
</dbReference>
<dbReference type="InterPro" id="IPR010071">
    <property type="entry name" value="AA_adenyl_dom"/>
</dbReference>
<dbReference type="InterPro" id="IPR044894">
    <property type="entry name" value="TubC_N_sf"/>
</dbReference>
<dbReference type="Proteomes" id="UP000177870">
    <property type="component" value="Chromosome"/>
</dbReference>
<dbReference type="STRING" id="1458985.BJP34_27440"/>
<dbReference type="CDD" id="cd12115">
    <property type="entry name" value="A_NRPS_Sfm_like"/>
    <property type="match status" value="1"/>
</dbReference>
<dbReference type="InterPro" id="IPR020845">
    <property type="entry name" value="AMP-binding_CS"/>
</dbReference>